<accession>A0A0P1ALJ8</accession>
<protein>
    <submittedName>
        <fullName evidence="1">Uncharacterized protein</fullName>
    </submittedName>
</protein>
<organism evidence="1 2">
    <name type="scientific">Plasmopara halstedii</name>
    <name type="common">Downy mildew of sunflower</name>
    <dbReference type="NCBI Taxonomy" id="4781"/>
    <lineage>
        <taxon>Eukaryota</taxon>
        <taxon>Sar</taxon>
        <taxon>Stramenopiles</taxon>
        <taxon>Oomycota</taxon>
        <taxon>Peronosporomycetes</taxon>
        <taxon>Peronosporales</taxon>
        <taxon>Peronosporaceae</taxon>
        <taxon>Plasmopara</taxon>
    </lineage>
</organism>
<sequence>MTGFEEGHEIDVPFAERGISTTIEVLPCRQDNCAMYDYAEKLRELYAVMASELQPEAVMVTVLMEGLSCGSLKTKVFRQGSTTLEYAIMYLVRKDSCHVVNSSSRIEAVTAATGIPEPIGFKAVTVRGK</sequence>
<dbReference type="Proteomes" id="UP000054928">
    <property type="component" value="Unassembled WGS sequence"/>
</dbReference>
<reference evidence="2" key="1">
    <citation type="submission" date="2014-09" db="EMBL/GenBank/DDBJ databases">
        <authorList>
            <person name="Sharma Rahul"/>
            <person name="Thines Marco"/>
        </authorList>
    </citation>
    <scope>NUCLEOTIDE SEQUENCE [LARGE SCALE GENOMIC DNA]</scope>
</reference>
<proteinExistence type="predicted"/>
<dbReference type="RefSeq" id="XP_024578341.1">
    <property type="nucleotide sequence ID" value="XM_024727799.1"/>
</dbReference>
<dbReference type="AlphaFoldDB" id="A0A0P1ALJ8"/>
<evidence type="ECO:0000313" key="1">
    <source>
        <dbReference type="EMBL" id="CEG41972.1"/>
    </source>
</evidence>
<dbReference type="EMBL" id="CCYD01000610">
    <property type="protein sequence ID" value="CEG41972.1"/>
    <property type="molecule type" value="Genomic_DNA"/>
</dbReference>
<evidence type="ECO:0000313" key="2">
    <source>
        <dbReference type="Proteomes" id="UP000054928"/>
    </source>
</evidence>
<name>A0A0P1ALJ8_PLAHL</name>
<dbReference type="GeneID" id="36407334"/>
<keyword evidence="2" id="KW-1185">Reference proteome</keyword>